<keyword evidence="3" id="KW-1185">Reference proteome</keyword>
<accession>A0A8J5X2B4</accession>
<reference evidence="2" key="2">
    <citation type="submission" date="2021-02" db="EMBL/GenBank/DDBJ databases">
        <authorList>
            <person name="Kimball J.A."/>
            <person name="Haas M.W."/>
            <person name="Macchietto M."/>
            <person name="Kono T."/>
            <person name="Duquette J."/>
            <person name="Shao M."/>
        </authorList>
    </citation>
    <scope>NUCLEOTIDE SEQUENCE</scope>
    <source>
        <tissue evidence="2">Fresh leaf tissue</tissue>
    </source>
</reference>
<evidence type="ECO:0000256" key="1">
    <source>
        <dbReference type="SAM" id="MobiDB-lite"/>
    </source>
</evidence>
<evidence type="ECO:0000313" key="3">
    <source>
        <dbReference type="Proteomes" id="UP000729402"/>
    </source>
</evidence>
<organism evidence="2 3">
    <name type="scientific">Zizania palustris</name>
    <name type="common">Northern wild rice</name>
    <dbReference type="NCBI Taxonomy" id="103762"/>
    <lineage>
        <taxon>Eukaryota</taxon>
        <taxon>Viridiplantae</taxon>
        <taxon>Streptophyta</taxon>
        <taxon>Embryophyta</taxon>
        <taxon>Tracheophyta</taxon>
        <taxon>Spermatophyta</taxon>
        <taxon>Magnoliopsida</taxon>
        <taxon>Liliopsida</taxon>
        <taxon>Poales</taxon>
        <taxon>Poaceae</taxon>
        <taxon>BOP clade</taxon>
        <taxon>Oryzoideae</taxon>
        <taxon>Oryzeae</taxon>
        <taxon>Zizaniinae</taxon>
        <taxon>Zizania</taxon>
    </lineage>
</organism>
<dbReference type="Proteomes" id="UP000729402">
    <property type="component" value="Unassembled WGS sequence"/>
</dbReference>
<feature type="compositionally biased region" description="Pro residues" evidence="1">
    <location>
        <begin position="39"/>
        <end position="48"/>
    </location>
</feature>
<evidence type="ECO:0000313" key="2">
    <source>
        <dbReference type="EMBL" id="KAG8100284.1"/>
    </source>
</evidence>
<proteinExistence type="predicted"/>
<feature type="compositionally biased region" description="Low complexity" evidence="1">
    <location>
        <begin position="18"/>
        <end position="38"/>
    </location>
</feature>
<sequence length="108" mass="11125">MGGGVASASSAHGTTWFSSSPSSSSSRPSPSSAISSSPQPQPPPPPPPRRTHRSHNDAVVPSLDPAARHGVGRAHPWHSSARACRTTRKLAPWTCASHPQHSVASSAP</sequence>
<reference evidence="2" key="1">
    <citation type="journal article" date="2021" name="bioRxiv">
        <title>Whole Genome Assembly and Annotation of Northern Wild Rice, Zizania palustris L., Supports a Whole Genome Duplication in the Zizania Genus.</title>
        <authorList>
            <person name="Haas M."/>
            <person name="Kono T."/>
            <person name="Macchietto M."/>
            <person name="Millas R."/>
            <person name="McGilp L."/>
            <person name="Shao M."/>
            <person name="Duquette J."/>
            <person name="Hirsch C.N."/>
            <person name="Kimball J."/>
        </authorList>
    </citation>
    <scope>NUCLEOTIDE SEQUENCE</scope>
    <source>
        <tissue evidence="2">Fresh leaf tissue</tissue>
    </source>
</reference>
<dbReference type="EMBL" id="JAAALK010000079">
    <property type="protein sequence ID" value="KAG8100284.1"/>
    <property type="molecule type" value="Genomic_DNA"/>
</dbReference>
<comment type="caution">
    <text evidence="2">The sequence shown here is derived from an EMBL/GenBank/DDBJ whole genome shotgun (WGS) entry which is preliminary data.</text>
</comment>
<protein>
    <submittedName>
        <fullName evidence="2">Uncharacterized protein</fullName>
    </submittedName>
</protein>
<feature type="region of interest" description="Disordered" evidence="1">
    <location>
        <begin position="1"/>
        <end position="80"/>
    </location>
</feature>
<name>A0A8J5X2B4_ZIZPA</name>
<gene>
    <name evidence="2" type="ORF">GUJ93_ZPchr0013g35681</name>
</gene>
<feature type="compositionally biased region" description="Low complexity" evidence="1">
    <location>
        <begin position="1"/>
        <end position="11"/>
    </location>
</feature>
<dbReference type="AlphaFoldDB" id="A0A8J5X2B4"/>